<protein>
    <submittedName>
        <fullName evidence="1">8970_t:CDS:1</fullName>
    </submittedName>
</protein>
<name>A0A9N9PLS6_9GLOM</name>
<keyword evidence="2" id="KW-1185">Reference proteome</keyword>
<comment type="caution">
    <text evidence="1">The sequence shown here is derived from an EMBL/GenBank/DDBJ whole genome shotgun (WGS) entry which is preliminary data.</text>
</comment>
<proteinExistence type="predicted"/>
<reference evidence="1" key="1">
    <citation type="submission" date="2021-06" db="EMBL/GenBank/DDBJ databases">
        <authorList>
            <person name="Kallberg Y."/>
            <person name="Tangrot J."/>
            <person name="Rosling A."/>
        </authorList>
    </citation>
    <scope>NUCLEOTIDE SEQUENCE</scope>
    <source>
        <strain evidence="1">FL966</strain>
    </source>
</reference>
<evidence type="ECO:0000313" key="2">
    <source>
        <dbReference type="Proteomes" id="UP000789759"/>
    </source>
</evidence>
<sequence>MVRDTLVRRIVIKSSKFLISGSTVELKSVVSSISDSKIKIGLVMFSISS</sequence>
<dbReference type="Proteomes" id="UP000789759">
    <property type="component" value="Unassembled WGS sequence"/>
</dbReference>
<gene>
    <name evidence="1" type="ORF">CPELLU_LOCUS21436</name>
</gene>
<accession>A0A9N9PLS6</accession>
<feature type="non-terminal residue" evidence="1">
    <location>
        <position position="49"/>
    </location>
</feature>
<organism evidence="1 2">
    <name type="scientific">Cetraspora pellucida</name>
    <dbReference type="NCBI Taxonomy" id="1433469"/>
    <lineage>
        <taxon>Eukaryota</taxon>
        <taxon>Fungi</taxon>
        <taxon>Fungi incertae sedis</taxon>
        <taxon>Mucoromycota</taxon>
        <taxon>Glomeromycotina</taxon>
        <taxon>Glomeromycetes</taxon>
        <taxon>Diversisporales</taxon>
        <taxon>Gigasporaceae</taxon>
        <taxon>Cetraspora</taxon>
    </lineage>
</organism>
<dbReference type="AlphaFoldDB" id="A0A9N9PLS6"/>
<dbReference type="EMBL" id="CAJVQA010079440">
    <property type="protein sequence ID" value="CAG8836732.1"/>
    <property type="molecule type" value="Genomic_DNA"/>
</dbReference>
<evidence type="ECO:0000313" key="1">
    <source>
        <dbReference type="EMBL" id="CAG8836732.1"/>
    </source>
</evidence>